<dbReference type="AlphaFoldDB" id="A0A930E1Z0"/>
<dbReference type="EMBL" id="JABZRE010000002">
    <property type="protein sequence ID" value="MBF1306347.1"/>
    <property type="molecule type" value="Genomic_DNA"/>
</dbReference>
<evidence type="ECO:0000259" key="9">
    <source>
        <dbReference type="Pfam" id="PF01336"/>
    </source>
</evidence>
<keyword evidence="3" id="KW-0808">Transferase</keyword>
<evidence type="ECO:0000256" key="7">
    <source>
        <dbReference type="ARBA" id="ARBA00025611"/>
    </source>
</evidence>
<sequence length="1272" mass="143931">MLLTVEKLTEQFFYGELKNSLLSYNNKTLSIQDEKLKGLRKDLSYPVIYKGDNKIEIIEFIELRGKSDYSIKDSVAKVKEIISKSEVGAGLNDHGVAFGLYDFNQGMISQGKKAINGAEIYIEEAKDQYYHLVIIAKNKDGYKTLSRILTQSASNQNNQEEKTDLTRPFLKLEELISYPSENLIVLSAYEDGRLDLGTSESNDKLEKIINWIGFDDFYLEVQDQSEISEQLNYRVESLAKQKNLKLVATNDYHYLNPEDREAMEVIQAIGLKKEKDKSWFLTGENRFFHTSEDGKRLNLPIEAIHNTIEIFNKVESYNLEVKENFNPRFEIPKEFKSEKEYFVTLTQKGLERRLPNGIPPQYQERLDYELSIIDQMGFNGYFLIVADFINYGKRNYSFYDDETVTRWKRFLSKSGYSPNPINFGPARGSCAGSLVAYALAITEIDPMKYGLLFERFLNPERVSMPDIDTDIPDKHRKEVIDYVKDFYNVDEQITESRVAGIAVFGTYKLKALLRALPSAFADKRSAIKLSEQLLDLVVGEPTLTEYLEQPEVQSLRESSLVVDKVLSIAPKLLDLVSNLSQHAAGYVIAPEAVTDFLPTYFVKGEQLTAYTHVEDNGLLKMDFLGLTACSVIQTALDSIREQTGKELTVSSILETATTDLNVFKTLASGGTKNLFQLGSDGMSNVITRCLADVFEEGAEEKAKTGDLFSRIIAGISIYRPGPMAFIDEFIDNALHPEKIKYVVPEMADLLRTSYGLLIYQESIMNLLQTVGGFTLGGADLARRAIGKKKFEELKALKKTFIFGDGDQIPGGVAKTGRTEKELEELWNDVEAFASYGFNKSHAAGYSLIAITEAWLFTYYPDFFAASDLNYVGGSQKIKERDNLAQMIAFYKKQNVKIMGVDVNVSGDSFIPNNGSVYFGLNKVSMVASAAPSIAHERKQNGQFTSLYNFLSRMQRNLDDINTDGINKSQIRSLILSGGFDSFGYTRKSLLMKLEELSGLAKSLKANESIVFDKISEKAFDAWISDDGEEMDFQELLSEEKRVTTFYTSGHPTDPFKAESKSVDGFVKIEDFNKAENDEFYLLGVISNFRKITTKKGDPMAFVTLEDDSDTTELVMFPETFRSYGRYLEKGLVVNIMVDLSFNNNRKTAKITSVKRADELSLKMEVDHLQVLLPNNKEKAFQTLNKIMELSFDPINKGAERVQLSYIFNGKEFFGTKNRSDLMIPFSLTFLNGLKDIVSKESVNLVWRGRMNRKDSNLDLDKIVENGDFNLVF</sequence>
<dbReference type="Pfam" id="PF14579">
    <property type="entry name" value="HHH_6"/>
    <property type="match status" value="1"/>
</dbReference>
<dbReference type="InterPro" id="IPR016195">
    <property type="entry name" value="Pol/histidinol_Pase-like"/>
</dbReference>
<evidence type="ECO:0000256" key="5">
    <source>
        <dbReference type="ARBA" id="ARBA00022705"/>
    </source>
</evidence>
<feature type="domain" description="Bacterial DNA polymerase III alpha subunit NTPase" evidence="11">
    <location>
        <begin position="420"/>
        <end position="625"/>
    </location>
</feature>
<evidence type="ECO:0000259" key="13">
    <source>
        <dbReference type="Pfam" id="PF17657"/>
    </source>
</evidence>
<dbReference type="EC" id="2.7.7.7" evidence="2"/>
<dbReference type="Pfam" id="PF07733">
    <property type="entry name" value="DNA_pol3_alpha"/>
    <property type="match status" value="2"/>
</dbReference>
<keyword evidence="5" id="KW-0235">DNA replication</keyword>
<comment type="caution">
    <text evidence="14">The sequence shown here is derived from an EMBL/GenBank/DDBJ whole genome shotgun (WGS) entry which is preliminary data.</text>
</comment>
<feature type="domain" description="DNA polymerase III alpha subunit finger" evidence="13">
    <location>
        <begin position="630"/>
        <end position="801"/>
    </location>
</feature>
<comment type="subcellular location">
    <subcellularLocation>
        <location evidence="1">Cytoplasm</location>
    </subcellularLocation>
</comment>
<evidence type="ECO:0000259" key="11">
    <source>
        <dbReference type="Pfam" id="PF07733"/>
    </source>
</evidence>
<evidence type="ECO:0000256" key="3">
    <source>
        <dbReference type="ARBA" id="ARBA00022679"/>
    </source>
</evidence>
<dbReference type="GO" id="GO:0003887">
    <property type="term" value="F:DNA-directed DNA polymerase activity"/>
    <property type="evidence" value="ECO:0007669"/>
    <property type="project" value="UniProtKB-KW"/>
</dbReference>
<reference evidence="14" key="1">
    <citation type="submission" date="2020-04" db="EMBL/GenBank/DDBJ databases">
        <title>Deep metagenomics examines the oral microbiome during advanced dental caries in children, revealing novel taxa and co-occurrences with host molecules.</title>
        <authorList>
            <person name="Baker J.L."/>
            <person name="Morton J.T."/>
            <person name="Dinis M."/>
            <person name="Alvarez R."/>
            <person name="Tran N.C."/>
            <person name="Knight R."/>
            <person name="Edlund A."/>
        </authorList>
    </citation>
    <scope>NUCLEOTIDE SEQUENCE</scope>
    <source>
        <strain evidence="14">JCVI_23_bin.11</strain>
    </source>
</reference>
<protein>
    <recommendedName>
        <fullName evidence="2">DNA-directed DNA polymerase</fullName>
        <ecNumber evidence="2">2.7.7.7</ecNumber>
    </recommendedName>
</protein>
<dbReference type="GO" id="GO:0006260">
    <property type="term" value="P:DNA replication"/>
    <property type="evidence" value="ECO:0007669"/>
    <property type="project" value="UniProtKB-KW"/>
</dbReference>
<dbReference type="InterPro" id="IPR040982">
    <property type="entry name" value="DNA_pol3_finger"/>
</dbReference>
<gene>
    <name evidence="14" type="ORF">HXM94_00970</name>
</gene>
<keyword evidence="4" id="KW-0548">Nucleotidyltransferase</keyword>
<dbReference type="Pfam" id="PF17657">
    <property type="entry name" value="DNA_pol3_finger"/>
    <property type="match status" value="1"/>
</dbReference>
<dbReference type="SUPFAM" id="SSF89550">
    <property type="entry name" value="PHP domain-like"/>
    <property type="match status" value="1"/>
</dbReference>
<evidence type="ECO:0000256" key="8">
    <source>
        <dbReference type="ARBA" id="ARBA00049244"/>
    </source>
</evidence>
<dbReference type="PANTHER" id="PTHR32294:SF0">
    <property type="entry name" value="DNA POLYMERASE III SUBUNIT ALPHA"/>
    <property type="match status" value="1"/>
</dbReference>
<dbReference type="PANTHER" id="PTHR32294">
    <property type="entry name" value="DNA POLYMERASE III SUBUNIT ALPHA"/>
    <property type="match status" value="1"/>
</dbReference>
<evidence type="ECO:0000259" key="10">
    <source>
        <dbReference type="Pfam" id="PF02811"/>
    </source>
</evidence>
<feature type="domain" description="DNA polymerase helix-hairpin-helix motif" evidence="12">
    <location>
        <begin position="895"/>
        <end position="989"/>
    </location>
</feature>
<dbReference type="Gene3D" id="1.10.150.870">
    <property type="match status" value="1"/>
</dbReference>
<dbReference type="InterPro" id="IPR029460">
    <property type="entry name" value="DNAPol_HHH"/>
</dbReference>
<keyword evidence="6" id="KW-0239">DNA-directed DNA polymerase</keyword>
<comment type="function">
    <text evidence="7">DNA polymerase III is a complex, multichain enzyme responsible for most of the replicative synthesis in bacteria. This DNA polymerase also exhibits 3' to 5' exonuclease activity. The alpha chain is the DNA polymerase.</text>
</comment>
<dbReference type="InterPro" id="IPR004805">
    <property type="entry name" value="DnaE2/DnaE/PolC"/>
</dbReference>
<evidence type="ECO:0000256" key="6">
    <source>
        <dbReference type="ARBA" id="ARBA00022932"/>
    </source>
</evidence>
<name>A0A930E1Z0_9FIRM</name>
<feature type="domain" description="PHP" evidence="10">
    <location>
        <begin position="63"/>
        <end position="223"/>
    </location>
</feature>
<dbReference type="GO" id="GO:0003676">
    <property type="term" value="F:nucleic acid binding"/>
    <property type="evidence" value="ECO:0007669"/>
    <property type="project" value="InterPro"/>
</dbReference>
<dbReference type="Pfam" id="PF02811">
    <property type="entry name" value="PHP"/>
    <property type="match status" value="1"/>
</dbReference>
<feature type="domain" description="OB" evidence="9">
    <location>
        <begin position="1083"/>
        <end position="1153"/>
    </location>
</feature>
<evidence type="ECO:0000256" key="1">
    <source>
        <dbReference type="ARBA" id="ARBA00004496"/>
    </source>
</evidence>
<feature type="domain" description="Bacterial DNA polymerase III alpha subunit NTPase" evidence="11">
    <location>
        <begin position="341"/>
        <end position="395"/>
    </location>
</feature>
<accession>A0A930E1Z0</accession>
<comment type="catalytic activity">
    <reaction evidence="8">
        <text>DNA(n) + a 2'-deoxyribonucleoside 5'-triphosphate = DNA(n+1) + diphosphate</text>
        <dbReference type="Rhea" id="RHEA:22508"/>
        <dbReference type="Rhea" id="RHEA-COMP:17339"/>
        <dbReference type="Rhea" id="RHEA-COMP:17340"/>
        <dbReference type="ChEBI" id="CHEBI:33019"/>
        <dbReference type="ChEBI" id="CHEBI:61560"/>
        <dbReference type="ChEBI" id="CHEBI:173112"/>
        <dbReference type="EC" id="2.7.7.7"/>
    </reaction>
</comment>
<dbReference type="Pfam" id="PF01336">
    <property type="entry name" value="tRNA_anti-codon"/>
    <property type="match status" value="1"/>
</dbReference>
<dbReference type="Gene3D" id="3.20.20.140">
    <property type="entry name" value="Metal-dependent hydrolases"/>
    <property type="match status" value="1"/>
</dbReference>
<dbReference type="InterPro" id="IPR011708">
    <property type="entry name" value="DNA_pol3_alpha_NTPase_dom"/>
</dbReference>
<organism evidence="14 15">
    <name type="scientific">Parvimonas micra</name>
    <dbReference type="NCBI Taxonomy" id="33033"/>
    <lineage>
        <taxon>Bacteria</taxon>
        <taxon>Bacillati</taxon>
        <taxon>Bacillota</taxon>
        <taxon>Tissierellia</taxon>
        <taxon>Tissierellales</taxon>
        <taxon>Peptoniphilaceae</taxon>
        <taxon>Parvimonas</taxon>
    </lineage>
</organism>
<proteinExistence type="predicted"/>
<evidence type="ECO:0000256" key="2">
    <source>
        <dbReference type="ARBA" id="ARBA00012417"/>
    </source>
</evidence>
<dbReference type="NCBIfam" id="TIGR00594">
    <property type="entry name" value="polc"/>
    <property type="match status" value="1"/>
</dbReference>
<dbReference type="Proteomes" id="UP000758611">
    <property type="component" value="Unassembled WGS sequence"/>
</dbReference>
<dbReference type="RefSeq" id="WP_278476863.1">
    <property type="nucleotide sequence ID" value="NZ_JABZRE010000002.1"/>
</dbReference>
<evidence type="ECO:0000313" key="14">
    <source>
        <dbReference type="EMBL" id="MBF1306347.1"/>
    </source>
</evidence>
<dbReference type="CDD" id="cd04485">
    <property type="entry name" value="DnaE_OBF"/>
    <property type="match status" value="1"/>
</dbReference>
<evidence type="ECO:0000256" key="4">
    <source>
        <dbReference type="ARBA" id="ARBA00022695"/>
    </source>
</evidence>
<evidence type="ECO:0000259" key="12">
    <source>
        <dbReference type="Pfam" id="PF14579"/>
    </source>
</evidence>
<dbReference type="GO" id="GO:0005737">
    <property type="term" value="C:cytoplasm"/>
    <property type="evidence" value="ECO:0007669"/>
    <property type="project" value="UniProtKB-SubCell"/>
</dbReference>
<dbReference type="InterPro" id="IPR004365">
    <property type="entry name" value="NA-bd_OB_tRNA"/>
</dbReference>
<evidence type="ECO:0000313" key="15">
    <source>
        <dbReference type="Proteomes" id="UP000758611"/>
    </source>
</evidence>
<dbReference type="InterPro" id="IPR004013">
    <property type="entry name" value="PHP_dom"/>
</dbReference>
<dbReference type="GO" id="GO:0008408">
    <property type="term" value="F:3'-5' exonuclease activity"/>
    <property type="evidence" value="ECO:0007669"/>
    <property type="project" value="InterPro"/>
</dbReference>